<keyword evidence="2 6" id="KW-0963">Cytoplasm</keyword>
<dbReference type="SUPFAM" id="SSF116842">
    <property type="entry name" value="XseB-like"/>
    <property type="match status" value="1"/>
</dbReference>
<comment type="subcellular location">
    <subcellularLocation>
        <location evidence="6">Cytoplasm</location>
    </subcellularLocation>
</comment>
<evidence type="ECO:0000256" key="6">
    <source>
        <dbReference type="HAMAP-Rule" id="MF_00337"/>
    </source>
</evidence>
<sequence>MPQKKSASEGKVDFGRCYAELEQIIDWFDAGEVDLDEGLKKFERGLDLAQKCRQRLSEVEVRVNELKLKFGETV</sequence>
<keyword evidence="5 6" id="KW-0269">Exonuclease</keyword>
<evidence type="ECO:0000313" key="8">
    <source>
        <dbReference type="Proteomes" id="UP000230973"/>
    </source>
</evidence>
<comment type="caution">
    <text evidence="7">The sequence shown here is derived from an EMBL/GenBank/DDBJ whole genome shotgun (WGS) entry which is preliminary data.</text>
</comment>
<dbReference type="AlphaFoldDB" id="A0A2M7QC26"/>
<evidence type="ECO:0000313" key="7">
    <source>
        <dbReference type="EMBL" id="PIY63235.1"/>
    </source>
</evidence>
<dbReference type="HAMAP" id="MF_00337">
    <property type="entry name" value="Exonuc_7_S"/>
    <property type="match status" value="1"/>
</dbReference>
<dbReference type="NCBIfam" id="TIGR01280">
    <property type="entry name" value="xseB"/>
    <property type="match status" value="1"/>
</dbReference>
<dbReference type="GO" id="GO:0005829">
    <property type="term" value="C:cytosol"/>
    <property type="evidence" value="ECO:0007669"/>
    <property type="project" value="TreeGrafter"/>
</dbReference>
<comment type="function">
    <text evidence="6">Bidirectionally degrades single-stranded DNA into large acid-insoluble oligonucleotides, which are then degraded further into small acid-soluble oligonucleotides.</text>
</comment>
<gene>
    <name evidence="6 7" type="primary">xseB</name>
    <name evidence="7" type="ORF">COY93_00955</name>
</gene>
<evidence type="ECO:0000256" key="5">
    <source>
        <dbReference type="ARBA" id="ARBA00022839"/>
    </source>
</evidence>
<dbReference type="PIRSF" id="PIRSF006488">
    <property type="entry name" value="Exonuc_VII_S"/>
    <property type="match status" value="1"/>
</dbReference>
<dbReference type="Pfam" id="PF02609">
    <property type="entry name" value="Exonuc_VII_S"/>
    <property type="match status" value="1"/>
</dbReference>
<evidence type="ECO:0000256" key="4">
    <source>
        <dbReference type="ARBA" id="ARBA00022801"/>
    </source>
</evidence>
<comment type="subunit">
    <text evidence="6">Heterooligomer composed of large and small subunits.</text>
</comment>
<dbReference type="InterPro" id="IPR003761">
    <property type="entry name" value="Exonuc_VII_S"/>
</dbReference>
<dbReference type="PANTHER" id="PTHR34137">
    <property type="entry name" value="EXODEOXYRIBONUCLEASE 7 SMALL SUBUNIT"/>
    <property type="match status" value="1"/>
</dbReference>
<accession>A0A2M7QC26</accession>
<protein>
    <recommendedName>
        <fullName evidence="6">Exodeoxyribonuclease 7 small subunit</fullName>
        <ecNumber evidence="6">3.1.11.6</ecNumber>
    </recommendedName>
    <alternativeName>
        <fullName evidence="6">Exodeoxyribonuclease VII small subunit</fullName>
        <shortName evidence="6">Exonuclease VII small subunit</shortName>
    </alternativeName>
</protein>
<dbReference type="PANTHER" id="PTHR34137:SF1">
    <property type="entry name" value="EXODEOXYRIBONUCLEASE 7 SMALL SUBUNIT"/>
    <property type="match status" value="1"/>
</dbReference>
<name>A0A2M7QC26_9BACT</name>
<reference evidence="8" key="1">
    <citation type="submission" date="2017-09" db="EMBL/GenBank/DDBJ databases">
        <title>Depth-based differentiation of microbial function through sediment-hosted aquifers and enrichment of novel symbionts in the deep terrestrial subsurface.</title>
        <authorList>
            <person name="Probst A.J."/>
            <person name="Ladd B."/>
            <person name="Jarett J.K."/>
            <person name="Geller-Mcgrath D.E."/>
            <person name="Sieber C.M.K."/>
            <person name="Emerson J.B."/>
            <person name="Anantharaman K."/>
            <person name="Thomas B.C."/>
            <person name="Malmstrom R."/>
            <person name="Stieglmeier M."/>
            <person name="Klingl A."/>
            <person name="Woyke T."/>
            <person name="Ryan C.M."/>
            <person name="Banfield J.F."/>
        </authorList>
    </citation>
    <scope>NUCLEOTIDE SEQUENCE [LARGE SCALE GENOMIC DNA]</scope>
</reference>
<proteinExistence type="inferred from homology"/>
<comment type="catalytic activity">
    <reaction evidence="6">
        <text>Exonucleolytic cleavage in either 5'- to 3'- or 3'- to 5'-direction to yield nucleoside 5'-phosphates.</text>
        <dbReference type="EC" id="3.1.11.6"/>
    </reaction>
</comment>
<dbReference type="EC" id="3.1.11.6" evidence="6"/>
<dbReference type="GO" id="GO:0008855">
    <property type="term" value="F:exodeoxyribonuclease VII activity"/>
    <property type="evidence" value="ECO:0007669"/>
    <property type="project" value="UniProtKB-UniRule"/>
</dbReference>
<dbReference type="GO" id="GO:0006308">
    <property type="term" value="P:DNA catabolic process"/>
    <property type="evidence" value="ECO:0007669"/>
    <property type="project" value="UniProtKB-UniRule"/>
</dbReference>
<organism evidence="7 8">
    <name type="scientific">Candidatus Uhrbacteria bacterium CG_4_10_14_0_8_um_filter_58_22</name>
    <dbReference type="NCBI Taxonomy" id="1975029"/>
    <lineage>
        <taxon>Bacteria</taxon>
        <taxon>Candidatus Uhriibacteriota</taxon>
    </lineage>
</organism>
<dbReference type="Proteomes" id="UP000230973">
    <property type="component" value="Unassembled WGS sequence"/>
</dbReference>
<dbReference type="Gene3D" id="1.10.287.1040">
    <property type="entry name" value="Exonuclease VII, small subunit"/>
    <property type="match status" value="1"/>
</dbReference>
<evidence type="ECO:0000256" key="2">
    <source>
        <dbReference type="ARBA" id="ARBA00022490"/>
    </source>
</evidence>
<comment type="similarity">
    <text evidence="1 6">Belongs to the XseB family.</text>
</comment>
<keyword evidence="3 6" id="KW-0540">Nuclease</keyword>
<dbReference type="EMBL" id="PFLC01000011">
    <property type="protein sequence ID" value="PIY63235.1"/>
    <property type="molecule type" value="Genomic_DNA"/>
</dbReference>
<evidence type="ECO:0000256" key="1">
    <source>
        <dbReference type="ARBA" id="ARBA00009998"/>
    </source>
</evidence>
<keyword evidence="4 6" id="KW-0378">Hydrolase</keyword>
<evidence type="ECO:0000256" key="3">
    <source>
        <dbReference type="ARBA" id="ARBA00022722"/>
    </source>
</evidence>
<dbReference type="InterPro" id="IPR037004">
    <property type="entry name" value="Exonuc_VII_ssu_sf"/>
</dbReference>
<dbReference type="GO" id="GO:0009318">
    <property type="term" value="C:exodeoxyribonuclease VII complex"/>
    <property type="evidence" value="ECO:0007669"/>
    <property type="project" value="UniProtKB-UniRule"/>
</dbReference>